<feature type="transmembrane region" description="Helical" evidence="2">
    <location>
        <begin position="12"/>
        <end position="38"/>
    </location>
</feature>
<feature type="transmembrane region" description="Helical" evidence="2">
    <location>
        <begin position="99"/>
        <end position="120"/>
    </location>
</feature>
<feature type="transmembrane region" description="Helical" evidence="2">
    <location>
        <begin position="141"/>
        <end position="162"/>
    </location>
</feature>
<dbReference type="OrthoDB" id="2570109at2759"/>
<keyword evidence="2" id="KW-0472">Membrane</keyword>
<protein>
    <submittedName>
        <fullName evidence="3">Uncharacterized protein</fullName>
    </submittedName>
</protein>
<name>A0A427YP79_9TREE</name>
<comment type="caution">
    <text evidence="3">The sequence shown here is derived from an EMBL/GenBank/DDBJ whole genome shotgun (WGS) entry which is preliminary data.</text>
</comment>
<evidence type="ECO:0000313" key="3">
    <source>
        <dbReference type="EMBL" id="RSH92881.1"/>
    </source>
</evidence>
<accession>A0A427YP79</accession>
<feature type="region of interest" description="Disordered" evidence="1">
    <location>
        <begin position="244"/>
        <end position="336"/>
    </location>
</feature>
<feature type="compositionally biased region" description="Low complexity" evidence="1">
    <location>
        <begin position="248"/>
        <end position="258"/>
    </location>
</feature>
<keyword evidence="2" id="KW-1133">Transmembrane helix</keyword>
<dbReference type="AlphaFoldDB" id="A0A427YP79"/>
<evidence type="ECO:0000313" key="4">
    <source>
        <dbReference type="Proteomes" id="UP000279259"/>
    </source>
</evidence>
<organism evidence="3 4">
    <name type="scientific">Saitozyma podzolica</name>
    <dbReference type="NCBI Taxonomy" id="1890683"/>
    <lineage>
        <taxon>Eukaryota</taxon>
        <taxon>Fungi</taxon>
        <taxon>Dikarya</taxon>
        <taxon>Basidiomycota</taxon>
        <taxon>Agaricomycotina</taxon>
        <taxon>Tremellomycetes</taxon>
        <taxon>Tremellales</taxon>
        <taxon>Trimorphomycetaceae</taxon>
        <taxon>Saitozyma</taxon>
    </lineage>
</organism>
<reference evidence="3 4" key="1">
    <citation type="submission" date="2018-11" db="EMBL/GenBank/DDBJ databases">
        <title>Genome sequence of Saitozyma podzolica DSM 27192.</title>
        <authorList>
            <person name="Aliyu H."/>
            <person name="Gorte O."/>
            <person name="Ochsenreither K."/>
        </authorList>
    </citation>
    <scope>NUCLEOTIDE SEQUENCE [LARGE SCALE GENOMIC DNA]</scope>
    <source>
        <strain evidence="3 4">DSM 27192</strain>
    </source>
</reference>
<gene>
    <name evidence="3" type="ORF">EHS25_008327</name>
</gene>
<evidence type="ECO:0000256" key="2">
    <source>
        <dbReference type="SAM" id="Phobius"/>
    </source>
</evidence>
<dbReference type="Proteomes" id="UP000279259">
    <property type="component" value="Unassembled WGS sequence"/>
</dbReference>
<evidence type="ECO:0000256" key="1">
    <source>
        <dbReference type="SAM" id="MobiDB-lite"/>
    </source>
</evidence>
<feature type="compositionally biased region" description="Low complexity" evidence="1">
    <location>
        <begin position="270"/>
        <end position="281"/>
    </location>
</feature>
<feature type="transmembrane region" description="Helical" evidence="2">
    <location>
        <begin position="189"/>
        <end position="208"/>
    </location>
</feature>
<feature type="compositionally biased region" description="Basic and acidic residues" evidence="1">
    <location>
        <begin position="292"/>
        <end position="318"/>
    </location>
</feature>
<keyword evidence="4" id="KW-1185">Reference proteome</keyword>
<keyword evidence="2" id="KW-0812">Transmembrane</keyword>
<proteinExistence type="predicted"/>
<sequence length="336" mass="35898">MLSAIVRTAKHPLFAHPAISLALTGLALLLLVLVLLSVPGPIKGLYWFSVAGEDGSEPLSAGVLGWCMTQTSNCTYAPLSDQPYLSSMINVGQALTVRIMLPLACYWEIVVLVCWVVLSITSSMGYQIRDLDSITRHLRFAVVESCVLCVSLFGNVLCWMAFGLGRTAYLSVQDGGAQPKSGHAMETTAVAAMISLISLFTAGWGLHLRMSEAQSHWKEEAVMVRRRSMAFSAAHAAVGGAVGGAEGGSADSEGSGSVEKLRWSNAPEYSSTTGSVSGRRSSTAKDLPMTVDDERLESSLEEARRNSRDQVAMIRRESMISPHDSPYAAAAAASNH</sequence>
<dbReference type="EMBL" id="RSCD01000005">
    <property type="protein sequence ID" value="RSH92881.1"/>
    <property type="molecule type" value="Genomic_DNA"/>
</dbReference>